<reference evidence="1 2" key="1">
    <citation type="journal article" date="2018" name="Sci. Rep.">
        <title>Genomic signatures of local adaptation to the degree of environmental predictability in rotifers.</title>
        <authorList>
            <person name="Franch-Gras L."/>
            <person name="Hahn C."/>
            <person name="Garcia-Roger E.M."/>
            <person name="Carmona M.J."/>
            <person name="Serra M."/>
            <person name="Gomez A."/>
        </authorList>
    </citation>
    <scope>NUCLEOTIDE SEQUENCE [LARGE SCALE GENOMIC DNA]</scope>
    <source>
        <strain evidence="1">HYR1</strain>
    </source>
</reference>
<accession>A0A3M7QIF0</accession>
<dbReference type="Proteomes" id="UP000276133">
    <property type="component" value="Unassembled WGS sequence"/>
</dbReference>
<organism evidence="1 2">
    <name type="scientific">Brachionus plicatilis</name>
    <name type="common">Marine rotifer</name>
    <name type="synonym">Brachionus muelleri</name>
    <dbReference type="NCBI Taxonomy" id="10195"/>
    <lineage>
        <taxon>Eukaryota</taxon>
        <taxon>Metazoa</taxon>
        <taxon>Spiralia</taxon>
        <taxon>Gnathifera</taxon>
        <taxon>Rotifera</taxon>
        <taxon>Eurotatoria</taxon>
        <taxon>Monogononta</taxon>
        <taxon>Pseudotrocha</taxon>
        <taxon>Ploima</taxon>
        <taxon>Brachionidae</taxon>
        <taxon>Brachionus</taxon>
    </lineage>
</organism>
<name>A0A3M7QIF0_BRAPC</name>
<evidence type="ECO:0000313" key="2">
    <source>
        <dbReference type="Proteomes" id="UP000276133"/>
    </source>
</evidence>
<protein>
    <submittedName>
        <fullName evidence="1">Uncharacterized protein</fullName>
    </submittedName>
</protein>
<evidence type="ECO:0000313" key="1">
    <source>
        <dbReference type="EMBL" id="RNA10745.1"/>
    </source>
</evidence>
<gene>
    <name evidence="1" type="ORF">BpHYR1_002706</name>
</gene>
<dbReference type="EMBL" id="REGN01006122">
    <property type="protein sequence ID" value="RNA10745.1"/>
    <property type="molecule type" value="Genomic_DNA"/>
</dbReference>
<dbReference type="AlphaFoldDB" id="A0A3M7QIF0"/>
<proteinExistence type="predicted"/>
<keyword evidence="2" id="KW-1185">Reference proteome</keyword>
<sequence length="122" mass="14387">MKINHSPPTFRKKSLKKSSAPNHKICLSQITNLNNIDNQFFKLLTDFSNQFALRIYLNQTATEKIQRILFQIGLKQRQNLYSLKDRVCFETVDLFDPNFKAPFKANYKCVDSPQKMREFSIH</sequence>
<comment type="caution">
    <text evidence="1">The sequence shown here is derived from an EMBL/GenBank/DDBJ whole genome shotgun (WGS) entry which is preliminary data.</text>
</comment>